<dbReference type="Gene3D" id="3.40.640.10">
    <property type="entry name" value="Type I PLP-dependent aspartate aminotransferase-like (Major domain)"/>
    <property type="match status" value="1"/>
</dbReference>
<dbReference type="Gene3D" id="3.90.1150.10">
    <property type="entry name" value="Aspartate Aminotransferase, domain 1"/>
    <property type="match status" value="1"/>
</dbReference>
<keyword evidence="2 3" id="KW-0663">Pyridoxal phosphate</keyword>
<dbReference type="EMBL" id="JAPZBU010000002">
    <property type="protein sequence ID" value="KAJ5414815.1"/>
    <property type="molecule type" value="Genomic_DNA"/>
</dbReference>
<keyword evidence="4" id="KW-0032">Aminotransferase</keyword>
<dbReference type="PANTHER" id="PTHR43713:SF3">
    <property type="entry name" value="GLUTAMATE-1-SEMIALDEHYDE 2,1-AMINOMUTASE 1, CHLOROPLASTIC-RELATED"/>
    <property type="match status" value="1"/>
</dbReference>
<dbReference type="SUPFAM" id="SSF53383">
    <property type="entry name" value="PLP-dependent transferases"/>
    <property type="match status" value="1"/>
</dbReference>
<dbReference type="OrthoDB" id="425114at2759"/>
<dbReference type="GeneID" id="81363776"/>
<dbReference type="GO" id="GO:0008483">
    <property type="term" value="F:transaminase activity"/>
    <property type="evidence" value="ECO:0007669"/>
    <property type="project" value="UniProtKB-KW"/>
</dbReference>
<protein>
    <submittedName>
        <fullName evidence="4">Acetylornithine aminotransferase</fullName>
    </submittedName>
</protein>
<dbReference type="RefSeq" id="XP_056494661.1">
    <property type="nucleotide sequence ID" value="XM_056624796.1"/>
</dbReference>
<comment type="caution">
    <text evidence="4">The sequence shown here is derived from an EMBL/GenBank/DDBJ whole genome shotgun (WGS) entry which is preliminary data.</text>
</comment>
<organism evidence="4 5">
    <name type="scientific">Penicillium cosmopolitanum</name>
    <dbReference type="NCBI Taxonomy" id="1131564"/>
    <lineage>
        <taxon>Eukaryota</taxon>
        <taxon>Fungi</taxon>
        <taxon>Dikarya</taxon>
        <taxon>Ascomycota</taxon>
        <taxon>Pezizomycotina</taxon>
        <taxon>Eurotiomycetes</taxon>
        <taxon>Eurotiomycetidae</taxon>
        <taxon>Eurotiales</taxon>
        <taxon>Aspergillaceae</taxon>
        <taxon>Penicillium</taxon>
    </lineage>
</organism>
<gene>
    <name evidence="4" type="ORF">N7509_000149</name>
</gene>
<dbReference type="InterPro" id="IPR005814">
    <property type="entry name" value="Aminotrans_3"/>
</dbReference>
<name>A0A9X0BF47_9EURO</name>
<accession>A0A9X0BF47</accession>
<evidence type="ECO:0000313" key="5">
    <source>
        <dbReference type="Proteomes" id="UP001147747"/>
    </source>
</evidence>
<evidence type="ECO:0000256" key="2">
    <source>
        <dbReference type="ARBA" id="ARBA00022898"/>
    </source>
</evidence>
<dbReference type="InterPro" id="IPR015421">
    <property type="entry name" value="PyrdxlP-dep_Trfase_major"/>
</dbReference>
<keyword evidence="4" id="KW-0808">Transferase</keyword>
<evidence type="ECO:0000256" key="1">
    <source>
        <dbReference type="ARBA" id="ARBA00001933"/>
    </source>
</evidence>
<proteinExistence type="inferred from homology"/>
<dbReference type="InterPro" id="IPR015422">
    <property type="entry name" value="PyrdxlP-dep_Trfase_small"/>
</dbReference>
<dbReference type="Pfam" id="PF00202">
    <property type="entry name" value="Aminotran_3"/>
    <property type="match status" value="1"/>
</dbReference>
<evidence type="ECO:0000313" key="4">
    <source>
        <dbReference type="EMBL" id="KAJ5414815.1"/>
    </source>
</evidence>
<sequence length="468" mass="51612">MTVPGYLAAQLTNSHRTYLERNPKSQTAYQDSFAYLPGGNTRTVIHADPFPLTFAKGEGSTLISVDGHRYLDLLGEFSAGIFGHSDPRIANSINEAMTGGWNYGGTCTYEKELAKKACERFGPSGLELVRFTNSGTEANTMAIATALNITGRKKILVFSSGYHGGTLVFPLSVMKGEMVAPMNLPHDFVYAPYNNIRETREIPDHLPPDSLAAILVEPIQGSGGCRPAGRRFLHFLRTEAHERKALLIMDEVMSSRLGYSGCSAEMNIRADLMTLGKYLGGGMTIGAFGGRKDIMELFDPTKSKLFHPGTYNNNVFSMAAGITGLDIYNASEVHRLNNLGEELKEDIQAILMHHGLYPDSYPSPRVGLVEIDSLQTGTKAYIEDHPDKLLQLPSMFVTGRGSMINVRFSGPDASQWQALFYHHMLERNINIAVRGYTPLHLYVSDADCKVYLESIEAFVIEHKPMLTS</sequence>
<comment type="similarity">
    <text evidence="3">Belongs to the class-III pyridoxal-phosphate-dependent aminotransferase family.</text>
</comment>
<reference evidence="4" key="2">
    <citation type="journal article" date="2023" name="IMA Fungus">
        <title>Comparative genomic study of the Penicillium genus elucidates a diverse pangenome and 15 lateral gene transfer events.</title>
        <authorList>
            <person name="Petersen C."/>
            <person name="Sorensen T."/>
            <person name="Nielsen M.R."/>
            <person name="Sondergaard T.E."/>
            <person name="Sorensen J.L."/>
            <person name="Fitzpatrick D.A."/>
            <person name="Frisvad J.C."/>
            <person name="Nielsen K.L."/>
        </authorList>
    </citation>
    <scope>NUCLEOTIDE SEQUENCE</scope>
    <source>
        <strain evidence="4">IBT 29677</strain>
    </source>
</reference>
<evidence type="ECO:0000256" key="3">
    <source>
        <dbReference type="RuleBase" id="RU003560"/>
    </source>
</evidence>
<dbReference type="PANTHER" id="PTHR43713">
    <property type="entry name" value="GLUTAMATE-1-SEMIALDEHYDE 2,1-AMINOMUTASE"/>
    <property type="match status" value="1"/>
</dbReference>
<keyword evidence="5" id="KW-1185">Reference proteome</keyword>
<comment type="cofactor">
    <cofactor evidence="1">
        <name>pyridoxal 5'-phosphate</name>
        <dbReference type="ChEBI" id="CHEBI:597326"/>
    </cofactor>
</comment>
<dbReference type="GO" id="GO:0030170">
    <property type="term" value="F:pyridoxal phosphate binding"/>
    <property type="evidence" value="ECO:0007669"/>
    <property type="project" value="InterPro"/>
</dbReference>
<dbReference type="Proteomes" id="UP001147747">
    <property type="component" value="Unassembled WGS sequence"/>
</dbReference>
<dbReference type="AlphaFoldDB" id="A0A9X0BF47"/>
<reference evidence="4" key="1">
    <citation type="submission" date="2022-12" db="EMBL/GenBank/DDBJ databases">
        <authorList>
            <person name="Petersen C."/>
        </authorList>
    </citation>
    <scope>NUCLEOTIDE SEQUENCE</scope>
    <source>
        <strain evidence="4">IBT 29677</strain>
    </source>
</reference>
<dbReference type="InterPro" id="IPR015424">
    <property type="entry name" value="PyrdxlP-dep_Trfase"/>
</dbReference>